<dbReference type="Proteomes" id="UP000008311">
    <property type="component" value="Unassembled WGS sequence"/>
</dbReference>
<dbReference type="EMBL" id="EQ973994">
    <property type="protein sequence ID" value="EEF36089.1"/>
    <property type="molecule type" value="Genomic_DNA"/>
</dbReference>
<reference evidence="2" key="1">
    <citation type="journal article" date="2010" name="Nat. Biotechnol.">
        <title>Draft genome sequence of the oilseed species Ricinus communis.</title>
        <authorList>
            <person name="Chan A.P."/>
            <person name="Crabtree J."/>
            <person name="Zhao Q."/>
            <person name="Lorenzi H."/>
            <person name="Orvis J."/>
            <person name="Puiu D."/>
            <person name="Melake-Berhan A."/>
            <person name="Jones K.M."/>
            <person name="Redman J."/>
            <person name="Chen G."/>
            <person name="Cahoon E.B."/>
            <person name="Gedil M."/>
            <person name="Stanke M."/>
            <person name="Haas B.J."/>
            <person name="Wortman J.R."/>
            <person name="Fraser-Liggett C.M."/>
            <person name="Ravel J."/>
            <person name="Rabinowicz P.D."/>
        </authorList>
    </citation>
    <scope>NUCLEOTIDE SEQUENCE [LARGE SCALE GENOMIC DNA]</scope>
    <source>
        <strain evidence="2">cv. Hale</strain>
    </source>
</reference>
<accession>B9SJY1</accession>
<gene>
    <name evidence="1" type="ORF">RCOM_0577420</name>
</gene>
<dbReference type="InParanoid" id="B9SJY1"/>
<protein>
    <submittedName>
        <fullName evidence="1">Uncharacterized protein</fullName>
    </submittedName>
</protein>
<evidence type="ECO:0000313" key="1">
    <source>
        <dbReference type="EMBL" id="EEF36089.1"/>
    </source>
</evidence>
<dbReference type="AlphaFoldDB" id="B9SJY1"/>
<proteinExistence type="predicted"/>
<name>B9SJY1_RICCO</name>
<evidence type="ECO:0000313" key="2">
    <source>
        <dbReference type="Proteomes" id="UP000008311"/>
    </source>
</evidence>
<sequence length="79" mass="8611">MNKVSFENIVNKGGSITVLDHAAMFGTTNPDTASIGFQEIPIYYICYGPDDACEAIFSMHLLPGSAIEVKKVTTARDRK</sequence>
<keyword evidence="2" id="KW-1185">Reference proteome</keyword>
<organism evidence="1 2">
    <name type="scientific">Ricinus communis</name>
    <name type="common">Castor bean</name>
    <dbReference type="NCBI Taxonomy" id="3988"/>
    <lineage>
        <taxon>Eukaryota</taxon>
        <taxon>Viridiplantae</taxon>
        <taxon>Streptophyta</taxon>
        <taxon>Embryophyta</taxon>
        <taxon>Tracheophyta</taxon>
        <taxon>Spermatophyta</taxon>
        <taxon>Magnoliopsida</taxon>
        <taxon>eudicotyledons</taxon>
        <taxon>Gunneridae</taxon>
        <taxon>Pentapetalae</taxon>
        <taxon>rosids</taxon>
        <taxon>fabids</taxon>
        <taxon>Malpighiales</taxon>
        <taxon>Euphorbiaceae</taxon>
        <taxon>Acalyphoideae</taxon>
        <taxon>Acalypheae</taxon>
        <taxon>Ricinus</taxon>
    </lineage>
</organism>